<sequence>MPFHKQPTTKFVKFKYNHIVKFRDKPPGLNYAYELDDSYQEPIVKIFQQLWGGLRGKLKPAHYYKEFFEEDDYKMLRCEQNCFEIINSTRKRYAINNKRAHLRFSEGNKRLAYLPLLYKPMHLASKYCTLMWHVQTNFAKTDQCFTHEVKKALDRVIYKLDTSNFQTNSLVLSPLVLNFKYLDAQIKHQLCLALAHVVKNQTNLKHVVLENSQMNLSEGIRLLLLLALGAGHSLKTLNLWYYFKNGLLPIPEKGQTFSEYDHFKYSREEDLRPSESSREFIWHHRVINADLQDIPSSKICEYFKISLGLLENLTVLWIHYAWLAGSQGRTLCQLGCIKFKTLKSLHLLYNDLETTDIIKQKISRAAWKYVESKVPRLEVSLTLVNIYHYNDVKSVLMDNIPLVEFNMTGGMIFRELANYKPPWLDCIFRMLVFFYSKTLKRISIENWHPHQLMDVSIGKLLTKIPSLEEFEYQGQLDKCDTVNKICQYLMEHKTRIKRVHLLIQYDPCFPRPWEEFVSKMNNRYKDYLSTLGIDFVLKLYKS</sequence>
<dbReference type="OMA" id="VNMQLQD"/>
<reference evidence="1" key="1">
    <citation type="submission" date="2022-01" db="UniProtKB">
        <authorList>
            <consortium name="EnsemblMetazoa"/>
        </authorList>
    </citation>
    <scope>IDENTIFICATION</scope>
</reference>
<dbReference type="GeneID" id="106668197"/>
<protein>
    <submittedName>
        <fullName evidence="1">Uncharacterized protein</fullName>
    </submittedName>
</protein>
<dbReference type="Proteomes" id="UP000494040">
    <property type="component" value="Unassembled WGS sequence"/>
</dbReference>
<proteinExistence type="predicted"/>
<dbReference type="EnsemblMetazoa" id="XM_014396729.2">
    <property type="protein sequence ID" value="XP_014252215.1"/>
    <property type="gene ID" value="LOC106668197"/>
</dbReference>
<dbReference type="AlphaFoldDB" id="A0A8I6TFH5"/>
<evidence type="ECO:0000313" key="2">
    <source>
        <dbReference type="Proteomes" id="UP000494040"/>
    </source>
</evidence>
<dbReference type="OrthoDB" id="9974792at2759"/>
<dbReference type="Gene3D" id="3.80.10.10">
    <property type="entry name" value="Ribonuclease Inhibitor"/>
    <property type="match status" value="1"/>
</dbReference>
<dbReference type="SUPFAM" id="SSF52047">
    <property type="entry name" value="RNI-like"/>
    <property type="match status" value="1"/>
</dbReference>
<name>A0A8I6TFH5_CIMLE</name>
<accession>A0A8I6TFH5</accession>
<dbReference type="InterPro" id="IPR032675">
    <property type="entry name" value="LRR_dom_sf"/>
</dbReference>
<dbReference type="RefSeq" id="XP_014252215.1">
    <property type="nucleotide sequence ID" value="XM_014396729.2"/>
</dbReference>
<dbReference type="KEGG" id="clec:106668197"/>
<keyword evidence="2" id="KW-1185">Reference proteome</keyword>
<organism evidence="1 2">
    <name type="scientific">Cimex lectularius</name>
    <name type="common">Bed bug</name>
    <name type="synonym">Acanthia lectularia</name>
    <dbReference type="NCBI Taxonomy" id="79782"/>
    <lineage>
        <taxon>Eukaryota</taxon>
        <taxon>Metazoa</taxon>
        <taxon>Ecdysozoa</taxon>
        <taxon>Arthropoda</taxon>
        <taxon>Hexapoda</taxon>
        <taxon>Insecta</taxon>
        <taxon>Pterygota</taxon>
        <taxon>Neoptera</taxon>
        <taxon>Paraneoptera</taxon>
        <taxon>Hemiptera</taxon>
        <taxon>Heteroptera</taxon>
        <taxon>Panheteroptera</taxon>
        <taxon>Cimicomorpha</taxon>
        <taxon>Cimicidae</taxon>
        <taxon>Cimex</taxon>
    </lineage>
</organism>
<evidence type="ECO:0000313" key="1">
    <source>
        <dbReference type="EnsemblMetazoa" id="XP_014252215.1"/>
    </source>
</evidence>